<dbReference type="SUPFAM" id="SSF143120">
    <property type="entry name" value="YefM-like"/>
    <property type="match status" value="1"/>
</dbReference>
<feature type="region of interest" description="Disordered" evidence="3">
    <location>
        <begin position="69"/>
        <end position="90"/>
    </location>
</feature>
<evidence type="ECO:0000313" key="4">
    <source>
        <dbReference type="EMBL" id="MDN0015944.1"/>
    </source>
</evidence>
<sequence length="90" mass="10504">MNNIPFSQVRANLAQLIQQSKQGQPIFISQRGQTSAVLLSFNDYQKLGNQPQTLMQAWSAWHQQHIQDLQNETDDFQPERSQEQGRDFSW</sequence>
<comment type="caution">
    <text evidence="4">The sequence shown here is derived from an EMBL/GenBank/DDBJ whole genome shotgun (WGS) entry which is preliminary data.</text>
</comment>
<feature type="compositionally biased region" description="Basic and acidic residues" evidence="3">
    <location>
        <begin position="77"/>
        <end position="90"/>
    </location>
</feature>
<comment type="function">
    <text evidence="2">Antitoxin component of a type II toxin-antitoxin (TA) system.</text>
</comment>
<dbReference type="RefSeq" id="WP_267982190.1">
    <property type="nucleotide sequence ID" value="NZ_JAPQKF010000013.1"/>
</dbReference>
<accession>A0ABT7WTB4</accession>
<dbReference type="EMBL" id="JAUDZE010000013">
    <property type="protein sequence ID" value="MDN0015944.1"/>
    <property type="molecule type" value="Genomic_DNA"/>
</dbReference>
<protein>
    <recommendedName>
        <fullName evidence="2">Antitoxin</fullName>
    </recommendedName>
</protein>
<dbReference type="InterPro" id="IPR006442">
    <property type="entry name" value="Antitoxin_Phd/YefM"/>
</dbReference>
<evidence type="ECO:0000256" key="3">
    <source>
        <dbReference type="SAM" id="MobiDB-lite"/>
    </source>
</evidence>
<dbReference type="Gene3D" id="3.40.1620.10">
    <property type="entry name" value="YefM-like domain"/>
    <property type="match status" value="1"/>
</dbReference>
<organism evidence="4 5">
    <name type="scientific">Acinetobacter thutiue</name>
    <dbReference type="NCBI Taxonomy" id="2998078"/>
    <lineage>
        <taxon>Bacteria</taxon>
        <taxon>Pseudomonadati</taxon>
        <taxon>Pseudomonadota</taxon>
        <taxon>Gammaproteobacteria</taxon>
        <taxon>Moraxellales</taxon>
        <taxon>Moraxellaceae</taxon>
        <taxon>Acinetobacter</taxon>
    </lineage>
</organism>
<evidence type="ECO:0000256" key="2">
    <source>
        <dbReference type="RuleBase" id="RU362080"/>
    </source>
</evidence>
<name>A0ABT7WTB4_9GAMM</name>
<dbReference type="Proteomes" id="UP001168524">
    <property type="component" value="Unassembled WGS sequence"/>
</dbReference>
<evidence type="ECO:0000256" key="1">
    <source>
        <dbReference type="ARBA" id="ARBA00009981"/>
    </source>
</evidence>
<dbReference type="Pfam" id="PF02604">
    <property type="entry name" value="PhdYeFM_antitox"/>
    <property type="match status" value="1"/>
</dbReference>
<reference evidence="4" key="1">
    <citation type="submission" date="2023-06" db="EMBL/GenBank/DDBJ databases">
        <title>Two novel species of Acinetobacter isolated from motorbike repairing workshop in Vietnam.</title>
        <authorList>
            <person name="Le N.T.T."/>
        </authorList>
    </citation>
    <scope>NUCLEOTIDE SEQUENCE</scope>
    <source>
        <strain evidence="4">VNH17</strain>
    </source>
</reference>
<dbReference type="NCBIfam" id="TIGR01552">
    <property type="entry name" value="phd_fam"/>
    <property type="match status" value="1"/>
</dbReference>
<comment type="similarity">
    <text evidence="1 2">Belongs to the phD/YefM antitoxin family.</text>
</comment>
<evidence type="ECO:0000313" key="5">
    <source>
        <dbReference type="Proteomes" id="UP001168524"/>
    </source>
</evidence>
<keyword evidence="5" id="KW-1185">Reference proteome</keyword>
<gene>
    <name evidence="4" type="ORF">QTA56_17145</name>
</gene>
<dbReference type="InterPro" id="IPR036165">
    <property type="entry name" value="YefM-like_sf"/>
</dbReference>
<proteinExistence type="inferred from homology"/>